<sequence length="93" mass="11162">MEHKQIAEEIHFSIKELFEICEEVIYKESKYRENESSRGVLRLAKALIMYTSYADGNHFDEEEQLYELADEYLSDFYDKNGIEQLYDIDDAEY</sequence>
<reference evidence="1 2" key="1">
    <citation type="journal article" date="2016" name="Eur. J. Clin. Microbiol. Infect. Dis.">
        <title>Whole genome sequencing as a tool for phylogenetic analysis of clinical strains of Mitis group streptococci.</title>
        <authorList>
            <person name="Rasmussen L.H."/>
            <person name="Dargis R."/>
            <person name="Hojholt K."/>
            <person name="Christensen J.J."/>
            <person name="Skovgaard O."/>
            <person name="Justesen U.S."/>
            <person name="Rosenvinge F.S."/>
            <person name="Moser C."/>
            <person name="Lukjancenko O."/>
            <person name="Rasmussen S."/>
            <person name="Nielsen X.C."/>
        </authorList>
    </citation>
    <scope>NUCLEOTIDE SEQUENCE [LARGE SCALE GENOMIC DNA]</scope>
    <source>
        <strain evidence="1 2">RH_50275_09</strain>
    </source>
</reference>
<accession>A0A1X1KBX9</accession>
<name>A0A1X1KBX9_STRMT</name>
<dbReference type="EMBL" id="NCVF01000014">
    <property type="protein sequence ID" value="ORO96878.1"/>
    <property type="molecule type" value="Genomic_DNA"/>
</dbReference>
<dbReference type="RefSeq" id="WP_084886358.1">
    <property type="nucleotide sequence ID" value="NZ_NCVF01000014.1"/>
</dbReference>
<protein>
    <submittedName>
        <fullName evidence="1">Uncharacterized protein</fullName>
    </submittedName>
</protein>
<evidence type="ECO:0000313" key="2">
    <source>
        <dbReference type="Proteomes" id="UP000193929"/>
    </source>
</evidence>
<dbReference type="AlphaFoldDB" id="A0A1X1KBX9"/>
<dbReference type="Proteomes" id="UP000193929">
    <property type="component" value="Unassembled WGS sequence"/>
</dbReference>
<proteinExistence type="predicted"/>
<comment type="caution">
    <text evidence="1">The sequence shown here is derived from an EMBL/GenBank/DDBJ whole genome shotgun (WGS) entry which is preliminary data.</text>
</comment>
<gene>
    <name evidence="1" type="ORF">B7700_00260</name>
</gene>
<organism evidence="1 2">
    <name type="scientific">Streptococcus mitis</name>
    <dbReference type="NCBI Taxonomy" id="28037"/>
    <lineage>
        <taxon>Bacteria</taxon>
        <taxon>Bacillati</taxon>
        <taxon>Bacillota</taxon>
        <taxon>Bacilli</taxon>
        <taxon>Lactobacillales</taxon>
        <taxon>Streptococcaceae</taxon>
        <taxon>Streptococcus</taxon>
        <taxon>Streptococcus mitis group</taxon>
    </lineage>
</organism>
<evidence type="ECO:0000313" key="1">
    <source>
        <dbReference type="EMBL" id="ORO96878.1"/>
    </source>
</evidence>